<sequence length="205" mass="22804">MANAALCDLCAVEPAVWYCAADSASLCAACDEEFHSTNEIFVRHKRVPVGVVSETSTEASDKPCNTGETRDEILREAYAAKILLEVQVNQLLELEDDSTPEFLHTVIDLYIVDTVDIIQKLDEQVNSSTNEFSEIRMSLHKLRGGSVNIGAAQVEEACLKVREYCINLDAPNVVLCFQDLKAKVEIVRNVFQRLKEAVLREAAQK</sequence>
<feature type="modified residue" description="Phosphohistidine" evidence="5">
    <location>
        <position position="140"/>
    </location>
</feature>
<gene>
    <name evidence="9" type="ORF">CYMTET_38098</name>
</gene>
<dbReference type="GO" id="GO:0008270">
    <property type="term" value="F:zinc ion binding"/>
    <property type="evidence" value="ECO:0007669"/>
    <property type="project" value="UniProtKB-KW"/>
</dbReference>
<dbReference type="InterPro" id="IPR049808">
    <property type="entry name" value="CONSTANS-like_Bbox1"/>
</dbReference>
<name>A0AAE0CE67_9CHLO</name>
<comment type="domain">
    <text evidence="6">Histidine-containing phosphotransfer domain (HPt) contains an active histidine that mediates the phosphotransfer.</text>
</comment>
<accession>A0AAE0CE67</accession>
<dbReference type="GO" id="GO:0009927">
    <property type="term" value="F:histidine phosphotransfer kinase activity"/>
    <property type="evidence" value="ECO:0007669"/>
    <property type="project" value="UniProtKB-UniRule"/>
</dbReference>
<dbReference type="EMBL" id="LGRX02025323">
    <property type="protein sequence ID" value="KAK3252614.1"/>
    <property type="molecule type" value="Genomic_DNA"/>
</dbReference>
<keyword evidence="5" id="KW-0597">Phosphoprotein</keyword>
<dbReference type="Gene3D" id="1.20.120.160">
    <property type="entry name" value="HPT domain"/>
    <property type="match status" value="1"/>
</dbReference>
<dbReference type="InterPro" id="IPR008207">
    <property type="entry name" value="Sig_transdc_His_kin_Hpt_dom"/>
</dbReference>
<comment type="caution">
    <text evidence="9">The sequence shown here is derived from an EMBL/GenBank/DDBJ whole genome shotgun (WGS) entry which is preliminary data.</text>
</comment>
<dbReference type="InterPro" id="IPR036641">
    <property type="entry name" value="HPT_dom_sf"/>
</dbReference>
<feature type="domain" description="B box-type" evidence="7">
    <location>
        <begin position="2"/>
        <end position="49"/>
    </location>
</feature>
<evidence type="ECO:0000256" key="5">
    <source>
        <dbReference type="PROSITE-ProRule" id="PRU00110"/>
    </source>
</evidence>
<dbReference type="PANTHER" id="PTHR28242">
    <property type="entry name" value="PHOSPHORELAY INTERMEDIATE PROTEIN YPD1"/>
    <property type="match status" value="1"/>
</dbReference>
<evidence type="ECO:0000256" key="6">
    <source>
        <dbReference type="RuleBase" id="RU369004"/>
    </source>
</evidence>
<dbReference type="PROSITE" id="PS50894">
    <property type="entry name" value="HPT"/>
    <property type="match status" value="1"/>
</dbReference>
<keyword evidence="6" id="KW-0902">Two-component regulatory system</keyword>
<evidence type="ECO:0000256" key="3">
    <source>
        <dbReference type="ARBA" id="ARBA00022864"/>
    </source>
</evidence>
<dbReference type="GO" id="GO:0000160">
    <property type="term" value="P:phosphorelay signal transduction system"/>
    <property type="evidence" value="ECO:0007669"/>
    <property type="project" value="UniProtKB-UniRule"/>
</dbReference>
<reference evidence="9 10" key="1">
    <citation type="journal article" date="2015" name="Genome Biol. Evol.">
        <title>Comparative Genomics of a Bacterivorous Green Alga Reveals Evolutionary Causalities and Consequences of Phago-Mixotrophic Mode of Nutrition.</title>
        <authorList>
            <person name="Burns J.A."/>
            <person name="Paasch A."/>
            <person name="Narechania A."/>
            <person name="Kim E."/>
        </authorList>
    </citation>
    <scope>NUCLEOTIDE SEQUENCE [LARGE SCALE GENOMIC DNA]</scope>
    <source>
        <strain evidence="9 10">PLY_AMNH</strain>
    </source>
</reference>
<dbReference type="GO" id="GO:0009736">
    <property type="term" value="P:cytokinin-activated signaling pathway"/>
    <property type="evidence" value="ECO:0007669"/>
    <property type="project" value="UniProtKB-KW"/>
</dbReference>
<dbReference type="InterPro" id="IPR045871">
    <property type="entry name" value="AHP1-5/YPD1"/>
</dbReference>
<dbReference type="GO" id="GO:0005829">
    <property type="term" value="C:cytosol"/>
    <property type="evidence" value="ECO:0007669"/>
    <property type="project" value="UniProtKB-SubCell"/>
</dbReference>
<comment type="function">
    <text evidence="6">Functions as a two-component phosphorelay mediators between cytokinin sensor histidine kinases and response regulators (B-type ARRs). Plays an important role in propagating cytokinin signal transduction.</text>
</comment>
<dbReference type="Proteomes" id="UP001190700">
    <property type="component" value="Unassembled WGS sequence"/>
</dbReference>
<proteinExistence type="predicted"/>
<dbReference type="Gene3D" id="4.10.830.40">
    <property type="match status" value="1"/>
</dbReference>
<dbReference type="CDD" id="cd19821">
    <property type="entry name" value="Bbox1_BBX-like"/>
    <property type="match status" value="1"/>
</dbReference>
<dbReference type="GO" id="GO:0043424">
    <property type="term" value="F:protein histidine kinase binding"/>
    <property type="evidence" value="ECO:0007669"/>
    <property type="project" value="UniProtKB-UniRule"/>
</dbReference>
<evidence type="ECO:0000256" key="2">
    <source>
        <dbReference type="ARBA" id="ARBA00022833"/>
    </source>
</evidence>
<comment type="subcellular location">
    <subcellularLocation>
        <location evidence="6">Cytoplasm</location>
        <location evidence="6">Cytosol</location>
    </subcellularLocation>
    <subcellularLocation>
        <location evidence="6">Nucleus</location>
    </subcellularLocation>
</comment>
<keyword evidence="4" id="KW-0863">Zinc-finger</keyword>
<dbReference type="PANTHER" id="PTHR28242:SF52">
    <property type="entry name" value="PHOSPHORELAY INTERMEDIATE PROTEIN YPD1"/>
    <property type="match status" value="1"/>
</dbReference>
<feature type="domain" description="HPt" evidence="8">
    <location>
        <begin position="99"/>
        <end position="201"/>
    </location>
</feature>
<evidence type="ECO:0000313" key="10">
    <source>
        <dbReference type="Proteomes" id="UP001190700"/>
    </source>
</evidence>
<keyword evidence="3 6" id="KW-0932">Cytokinin signaling pathway</keyword>
<protein>
    <recommendedName>
        <fullName evidence="6">Histidine-containing phosphotransfer protein</fullName>
    </recommendedName>
</protein>
<dbReference type="GO" id="GO:0005634">
    <property type="term" value="C:nucleus"/>
    <property type="evidence" value="ECO:0007669"/>
    <property type="project" value="UniProtKB-SubCell"/>
</dbReference>
<dbReference type="PROSITE" id="PS50119">
    <property type="entry name" value="ZF_BBOX"/>
    <property type="match status" value="1"/>
</dbReference>
<dbReference type="InterPro" id="IPR000315">
    <property type="entry name" value="Znf_B-box"/>
</dbReference>
<evidence type="ECO:0000259" key="8">
    <source>
        <dbReference type="PROSITE" id="PS50894"/>
    </source>
</evidence>
<keyword evidence="2" id="KW-0862">Zinc</keyword>
<dbReference type="Pfam" id="PF01627">
    <property type="entry name" value="Hpt"/>
    <property type="match status" value="1"/>
</dbReference>
<organism evidence="9 10">
    <name type="scientific">Cymbomonas tetramitiformis</name>
    <dbReference type="NCBI Taxonomy" id="36881"/>
    <lineage>
        <taxon>Eukaryota</taxon>
        <taxon>Viridiplantae</taxon>
        <taxon>Chlorophyta</taxon>
        <taxon>Pyramimonadophyceae</taxon>
        <taxon>Pyramimonadales</taxon>
        <taxon>Pyramimonadaceae</taxon>
        <taxon>Cymbomonas</taxon>
    </lineage>
</organism>
<keyword evidence="10" id="KW-1185">Reference proteome</keyword>
<dbReference type="SMART" id="SM00336">
    <property type="entry name" value="BBOX"/>
    <property type="match status" value="1"/>
</dbReference>
<dbReference type="Pfam" id="PF00643">
    <property type="entry name" value="zf-B_box"/>
    <property type="match status" value="1"/>
</dbReference>
<evidence type="ECO:0000259" key="7">
    <source>
        <dbReference type="PROSITE" id="PS50119"/>
    </source>
</evidence>
<evidence type="ECO:0000313" key="9">
    <source>
        <dbReference type="EMBL" id="KAK3252614.1"/>
    </source>
</evidence>
<evidence type="ECO:0000256" key="4">
    <source>
        <dbReference type="PROSITE-ProRule" id="PRU00024"/>
    </source>
</evidence>
<dbReference type="AlphaFoldDB" id="A0AAE0CE67"/>
<evidence type="ECO:0000256" key="1">
    <source>
        <dbReference type="ARBA" id="ARBA00022723"/>
    </source>
</evidence>
<keyword evidence="1" id="KW-0479">Metal-binding</keyword>
<dbReference type="SUPFAM" id="SSF47226">
    <property type="entry name" value="Histidine-containing phosphotransfer domain, HPT domain"/>
    <property type="match status" value="1"/>
</dbReference>